<reference evidence="1 2" key="1">
    <citation type="submission" date="2019-07" db="EMBL/GenBank/DDBJ databases">
        <title>De Novo Assembly of kiwifruit Actinidia rufa.</title>
        <authorList>
            <person name="Sugita-Konishi S."/>
            <person name="Sato K."/>
            <person name="Mori E."/>
            <person name="Abe Y."/>
            <person name="Kisaki G."/>
            <person name="Hamano K."/>
            <person name="Suezawa K."/>
            <person name="Otani M."/>
            <person name="Fukuda T."/>
            <person name="Manabe T."/>
            <person name="Gomi K."/>
            <person name="Tabuchi M."/>
            <person name="Akimitsu K."/>
            <person name="Kataoka I."/>
        </authorList>
    </citation>
    <scope>NUCLEOTIDE SEQUENCE [LARGE SCALE GENOMIC DNA]</scope>
    <source>
        <strain evidence="2">cv. Fuchu</strain>
    </source>
</reference>
<evidence type="ECO:0000313" key="2">
    <source>
        <dbReference type="Proteomes" id="UP000585474"/>
    </source>
</evidence>
<proteinExistence type="predicted"/>
<organism evidence="1 2">
    <name type="scientific">Actinidia rufa</name>
    <dbReference type="NCBI Taxonomy" id="165716"/>
    <lineage>
        <taxon>Eukaryota</taxon>
        <taxon>Viridiplantae</taxon>
        <taxon>Streptophyta</taxon>
        <taxon>Embryophyta</taxon>
        <taxon>Tracheophyta</taxon>
        <taxon>Spermatophyta</taxon>
        <taxon>Magnoliopsida</taxon>
        <taxon>eudicotyledons</taxon>
        <taxon>Gunneridae</taxon>
        <taxon>Pentapetalae</taxon>
        <taxon>asterids</taxon>
        <taxon>Ericales</taxon>
        <taxon>Actinidiaceae</taxon>
        <taxon>Actinidia</taxon>
    </lineage>
</organism>
<sequence length="241" mass="26499">MSERHERPLVELKNPGLIAGMGIHLGQRSPQPMDGIMNPTGLAFSTKVKLKRTRPSMKVLSIQQHARNTLSRLRMRERNRNWARNRNHMGWDNFFEAARDWDWTGLVGAAQYQSRLDFTDRGWTGLYEAAQGCAGDWAAWDWGWTAQAEAGWWLSDCVGLRRRLVTVWWLRRWAAQEAGLVAVAVWLLHRGCAGAGLVAAGCAGAAQEAGLVAVWFCAGAAQEADGCLVAAQVAVQGCAGG</sequence>
<dbReference type="Proteomes" id="UP000585474">
    <property type="component" value="Unassembled WGS sequence"/>
</dbReference>
<accession>A0A7J0HCP4</accession>
<evidence type="ECO:0000313" key="1">
    <source>
        <dbReference type="EMBL" id="GFZ20883.1"/>
    </source>
</evidence>
<comment type="caution">
    <text evidence="1">The sequence shown here is derived from an EMBL/GenBank/DDBJ whole genome shotgun (WGS) entry which is preliminary data.</text>
</comment>
<keyword evidence="2" id="KW-1185">Reference proteome</keyword>
<dbReference type="EMBL" id="BJWL01000029">
    <property type="protein sequence ID" value="GFZ20883.1"/>
    <property type="molecule type" value="Genomic_DNA"/>
</dbReference>
<protein>
    <submittedName>
        <fullName evidence="1">Uncharacterized protein</fullName>
    </submittedName>
</protein>
<dbReference type="AlphaFoldDB" id="A0A7J0HCP4"/>
<gene>
    <name evidence="1" type="ORF">Acr_29g0000450</name>
</gene>
<name>A0A7J0HCP4_9ERIC</name>